<evidence type="ECO:0000313" key="13">
    <source>
        <dbReference type="Proteomes" id="UP001056209"/>
    </source>
</evidence>
<dbReference type="GO" id="GO:0006096">
    <property type="term" value="P:glycolytic process"/>
    <property type="evidence" value="ECO:0007669"/>
    <property type="project" value="UniProtKB-KW"/>
</dbReference>
<dbReference type="NCBIfam" id="TIGR01520">
    <property type="entry name" value="FruBisAldo_II_A"/>
    <property type="match status" value="1"/>
</dbReference>
<dbReference type="FunFam" id="3.20.20.70:FF:000013">
    <property type="entry name" value="Class II fructose-bisphosphate aldolase"/>
    <property type="match status" value="1"/>
</dbReference>
<organism evidence="12 13">
    <name type="scientific">Candidatus Blochmannia vicinus</name>
    <name type="common">nom. nud.</name>
    <dbReference type="NCBI Taxonomy" id="251540"/>
    <lineage>
        <taxon>Bacteria</taxon>
        <taxon>Pseudomonadati</taxon>
        <taxon>Pseudomonadota</taxon>
        <taxon>Gammaproteobacteria</taxon>
        <taxon>Enterobacterales</taxon>
        <taxon>Enterobacteriaceae</taxon>
        <taxon>ant endosymbionts</taxon>
        <taxon>Candidatus Blochmanniella</taxon>
    </lineage>
</organism>
<feature type="active site" description="Proton donor" evidence="8">
    <location>
        <position position="111"/>
    </location>
</feature>
<feature type="binding site" evidence="9">
    <location>
        <begin position="288"/>
        <end position="291"/>
    </location>
    <ligand>
        <name>dihydroxyacetone phosphate</name>
        <dbReference type="ChEBI" id="CHEBI:57642"/>
    </ligand>
</feature>
<evidence type="ECO:0000256" key="4">
    <source>
        <dbReference type="ARBA" id="ARBA00022723"/>
    </source>
</evidence>
<sequence length="360" mass="40457">MIKIIDSIKPGVVTGNDVQKIFDLAKKNNFALPAVNCIGMDSINAALEAAASVRSPIILQFSKKGSSFMAGYGLNNHKDDNSTAVLGAISGSLHVHHIAKHYGIPVILHTDHCTKKNLSWIDALLDLGSKHFYKTGNPLFSSHMIDLSEESLKENIEISSKYLSRMDKLNMTLEIELGCTGGEEDGTNHHHLNHELLYTNPEDIAYAYEKLHIISPRFIIAASFGNVHGVYKPGNVRLDPKILQKSQKYVSKKFGLPNNFLNLVFHGGSGSTEKEIKEAISYGIVKMNIDTDIQWATWEGILKYYQYNKYFLQTQLGNPHGYEQPNKKFYDPRAWIRTGQKSMIRYLEKIFSTLNAINIL</sequence>
<dbReference type="InterPro" id="IPR006411">
    <property type="entry name" value="Fruct_bisP_bact"/>
</dbReference>
<accession>A0A9Q8TZJ3</accession>
<dbReference type="RefSeq" id="WP_250248317.1">
    <property type="nucleotide sequence ID" value="NZ_CP097753.1"/>
</dbReference>
<dbReference type="InterPro" id="IPR000771">
    <property type="entry name" value="FBA_II"/>
</dbReference>
<dbReference type="Gene3D" id="3.20.20.70">
    <property type="entry name" value="Aldolase class I"/>
    <property type="match status" value="1"/>
</dbReference>
<feature type="binding site" evidence="10">
    <location>
        <position position="112"/>
    </location>
    <ligand>
        <name>Zn(2+)</name>
        <dbReference type="ChEBI" id="CHEBI:29105"/>
        <label>1</label>
        <note>catalytic</note>
    </ligand>
</feature>
<dbReference type="PIRSF" id="PIRSF001359">
    <property type="entry name" value="F_bP_aldolase_II"/>
    <property type="match status" value="1"/>
</dbReference>
<dbReference type="AlphaFoldDB" id="A0A9Q8TZJ3"/>
<dbReference type="PROSITE" id="PS00602">
    <property type="entry name" value="ALDOLASE_CLASS_II_1"/>
    <property type="match status" value="1"/>
</dbReference>
<keyword evidence="5 10" id="KW-0862">Zinc</keyword>
<dbReference type="GO" id="GO:0005829">
    <property type="term" value="C:cytosol"/>
    <property type="evidence" value="ECO:0007669"/>
    <property type="project" value="TreeGrafter"/>
</dbReference>
<evidence type="ECO:0000256" key="5">
    <source>
        <dbReference type="ARBA" id="ARBA00022833"/>
    </source>
</evidence>
<comment type="catalytic activity">
    <reaction evidence="1 11">
        <text>beta-D-fructose 1,6-bisphosphate = D-glyceraldehyde 3-phosphate + dihydroxyacetone phosphate</text>
        <dbReference type="Rhea" id="RHEA:14729"/>
        <dbReference type="ChEBI" id="CHEBI:32966"/>
        <dbReference type="ChEBI" id="CHEBI:57642"/>
        <dbReference type="ChEBI" id="CHEBI:59776"/>
        <dbReference type="EC" id="4.1.2.13"/>
    </reaction>
</comment>
<feature type="binding site" evidence="10">
    <location>
        <position position="176"/>
    </location>
    <ligand>
        <name>Zn(2+)</name>
        <dbReference type="ChEBI" id="CHEBI:29105"/>
        <label>2</label>
    </ligand>
</feature>
<dbReference type="PANTHER" id="PTHR30559">
    <property type="entry name" value="FRUCTOSE-BISPHOSPHATE ALDOLASE CLASS 2"/>
    <property type="match status" value="1"/>
</dbReference>
<dbReference type="GO" id="GO:0006094">
    <property type="term" value="P:gluconeogenesis"/>
    <property type="evidence" value="ECO:0007669"/>
    <property type="project" value="TreeGrafter"/>
</dbReference>
<dbReference type="CDD" id="cd00946">
    <property type="entry name" value="FBP_aldolase_IIA"/>
    <property type="match status" value="1"/>
</dbReference>
<feature type="binding site" evidence="10">
    <location>
        <position position="266"/>
    </location>
    <ligand>
        <name>Zn(2+)</name>
        <dbReference type="ChEBI" id="CHEBI:29105"/>
        <label>1</label>
        <note>catalytic</note>
    </ligand>
</feature>
<dbReference type="NCBIfam" id="NF006628">
    <property type="entry name" value="PRK09197.1"/>
    <property type="match status" value="1"/>
</dbReference>
<feature type="binding site" evidence="9">
    <location>
        <begin position="267"/>
        <end position="269"/>
    </location>
    <ligand>
        <name>dihydroxyacetone phosphate</name>
        <dbReference type="ChEBI" id="CHEBI:57642"/>
    </ligand>
</feature>
<evidence type="ECO:0000256" key="8">
    <source>
        <dbReference type="PIRSR" id="PIRSR001359-1"/>
    </source>
</evidence>
<evidence type="ECO:0000256" key="6">
    <source>
        <dbReference type="ARBA" id="ARBA00023152"/>
    </source>
</evidence>
<dbReference type="Proteomes" id="UP001056209">
    <property type="component" value="Chromosome"/>
</dbReference>
<evidence type="ECO:0000256" key="1">
    <source>
        <dbReference type="ARBA" id="ARBA00000441"/>
    </source>
</evidence>
<dbReference type="GO" id="GO:0008270">
    <property type="term" value="F:zinc ion binding"/>
    <property type="evidence" value="ECO:0007669"/>
    <property type="project" value="UniProtKB-UniRule"/>
</dbReference>
<dbReference type="InterPro" id="IPR013785">
    <property type="entry name" value="Aldolase_TIM"/>
</dbReference>
<comment type="pathway">
    <text evidence="2 11">Carbohydrate degradation; glycolysis; D-glyceraldehyde 3-phosphate and glycerone phosphate from D-glucose: step 4/4.</text>
</comment>
<dbReference type="EMBL" id="CP097753">
    <property type="protein sequence ID" value="URJ27940.1"/>
    <property type="molecule type" value="Genomic_DNA"/>
</dbReference>
<name>A0A9Q8TZJ3_9ENTR</name>
<evidence type="ECO:0000256" key="2">
    <source>
        <dbReference type="ARBA" id="ARBA00004714"/>
    </source>
</evidence>
<comment type="similarity">
    <text evidence="3 11">Belongs to the class II fructose-bisphosphate aldolase family.</text>
</comment>
<evidence type="ECO:0000256" key="10">
    <source>
        <dbReference type="PIRSR" id="PIRSR001359-3"/>
    </source>
</evidence>
<dbReference type="Pfam" id="PF01116">
    <property type="entry name" value="F_bP_aldolase"/>
    <property type="match status" value="1"/>
</dbReference>
<keyword evidence="4 10" id="KW-0479">Metal-binding</keyword>
<evidence type="ECO:0000256" key="9">
    <source>
        <dbReference type="PIRSR" id="PIRSR001359-2"/>
    </source>
</evidence>
<dbReference type="PROSITE" id="PS00806">
    <property type="entry name" value="ALDOLASE_CLASS_II_2"/>
    <property type="match status" value="1"/>
</dbReference>
<keyword evidence="7 11" id="KW-0456">Lyase</keyword>
<feature type="binding site" evidence="10">
    <location>
        <position position="146"/>
    </location>
    <ligand>
        <name>Zn(2+)</name>
        <dbReference type="ChEBI" id="CHEBI:29105"/>
        <label>2</label>
    </ligand>
</feature>
<gene>
    <name evidence="12" type="primary">fbaA</name>
    <name evidence="12" type="ORF">M9393_01950</name>
</gene>
<proteinExistence type="inferred from homology"/>
<dbReference type="GO" id="GO:0004332">
    <property type="term" value="F:fructose-bisphosphate aldolase activity"/>
    <property type="evidence" value="ECO:0007669"/>
    <property type="project" value="UniProtKB-EC"/>
</dbReference>
<feature type="binding site" evidence="9">
    <location>
        <position position="229"/>
    </location>
    <ligand>
        <name>dihydroxyacetone phosphate</name>
        <dbReference type="ChEBI" id="CHEBI:57642"/>
    </ligand>
</feature>
<feature type="binding site" evidence="10">
    <location>
        <position position="228"/>
    </location>
    <ligand>
        <name>Zn(2+)</name>
        <dbReference type="ChEBI" id="CHEBI:29105"/>
        <label>1</label>
        <note>catalytic</note>
    </ligand>
</feature>
<dbReference type="SUPFAM" id="SSF51569">
    <property type="entry name" value="Aldolase"/>
    <property type="match status" value="1"/>
</dbReference>
<evidence type="ECO:0000256" key="11">
    <source>
        <dbReference type="RuleBase" id="RU366023"/>
    </source>
</evidence>
<evidence type="ECO:0000256" key="7">
    <source>
        <dbReference type="ARBA" id="ARBA00023239"/>
    </source>
</evidence>
<dbReference type="EC" id="4.1.2.13" evidence="11"/>
<comment type="cofactor">
    <cofactor evidence="10 11">
        <name>Zn(2+)</name>
        <dbReference type="ChEBI" id="CHEBI:29105"/>
    </cofactor>
    <text evidence="10 11">Binds 2 Zn(2+) ions per subunit. One is catalytic and the other provides a structural contribution.</text>
</comment>
<keyword evidence="6 11" id="KW-0324">Glycolysis</keyword>
<evidence type="ECO:0000256" key="3">
    <source>
        <dbReference type="ARBA" id="ARBA00005812"/>
    </source>
</evidence>
<reference evidence="12" key="1">
    <citation type="submission" date="2022-05" db="EMBL/GenBank/DDBJ databases">
        <title>Impact of host demography and evolutionary history on endosymbiont molecular evolution: a test in carpenter ants (Genus Camponotus) and their Blochmannia endosymbionts.</title>
        <authorList>
            <person name="Manthey J.D."/>
            <person name="Giron J.C."/>
            <person name="Hruska J.P."/>
        </authorList>
    </citation>
    <scope>NUCLEOTIDE SEQUENCE</scope>
    <source>
        <strain evidence="12">C-039</strain>
    </source>
</reference>
<comment type="function">
    <text evidence="11">Catalyzes the aldol condensation of dihydroxyacetone phosphate (DHAP or glycerone-phosphate) with glyceraldehyde 3-phosphate (G3P) to form fructose 1,6-bisphosphate (FBP) in gluconeogenesis and the reverse reaction in glycolysis.</text>
</comment>
<evidence type="ECO:0000313" key="12">
    <source>
        <dbReference type="EMBL" id="URJ27940.1"/>
    </source>
</evidence>
<dbReference type="NCBIfam" id="TIGR00167">
    <property type="entry name" value="cbbA"/>
    <property type="match status" value="1"/>
</dbReference>
<protein>
    <recommendedName>
        <fullName evidence="11">Fructose-bisphosphate aldolase</fullName>
        <shortName evidence="11">FBP aldolase</shortName>
        <ecNumber evidence="11">4.1.2.13</ecNumber>
    </recommendedName>
</protein>
<dbReference type="PANTHER" id="PTHR30559:SF0">
    <property type="entry name" value="FRUCTOSE-BISPHOSPHATE ALDOLASE"/>
    <property type="match status" value="1"/>
</dbReference>